<keyword evidence="8" id="KW-0812">Transmembrane</keyword>
<dbReference type="GO" id="GO:0020037">
    <property type="term" value="F:heme binding"/>
    <property type="evidence" value="ECO:0007669"/>
    <property type="project" value="InterPro"/>
</dbReference>
<keyword evidence="7" id="KW-0503">Monooxygenase</keyword>
<keyword evidence="8" id="KW-0472">Membrane</keyword>
<dbReference type="PRINTS" id="PR00463">
    <property type="entry name" value="EP450I"/>
</dbReference>
<keyword evidence="4 7" id="KW-0560">Oxidoreductase</keyword>
<keyword evidence="10" id="KW-1185">Reference proteome</keyword>
<organism evidence="9 10">
    <name type="scientific">Eleusine coracana subsp. coracana</name>
    <dbReference type="NCBI Taxonomy" id="191504"/>
    <lineage>
        <taxon>Eukaryota</taxon>
        <taxon>Viridiplantae</taxon>
        <taxon>Streptophyta</taxon>
        <taxon>Embryophyta</taxon>
        <taxon>Tracheophyta</taxon>
        <taxon>Spermatophyta</taxon>
        <taxon>Magnoliopsida</taxon>
        <taxon>Liliopsida</taxon>
        <taxon>Poales</taxon>
        <taxon>Poaceae</taxon>
        <taxon>PACMAD clade</taxon>
        <taxon>Chloridoideae</taxon>
        <taxon>Cynodonteae</taxon>
        <taxon>Eleusininae</taxon>
        <taxon>Eleusine</taxon>
    </lineage>
</organism>
<dbReference type="PANTHER" id="PTHR24286:SF364">
    <property type="entry name" value="CYTOCHROME P450 FAMILY 718"/>
    <property type="match status" value="1"/>
</dbReference>
<dbReference type="InterPro" id="IPR002401">
    <property type="entry name" value="Cyt_P450_E_grp-I"/>
</dbReference>
<comment type="cofactor">
    <cofactor evidence="1 6">
        <name>heme</name>
        <dbReference type="ChEBI" id="CHEBI:30413"/>
    </cofactor>
</comment>
<name>A0AAV5DGI6_ELECO</name>
<protein>
    <submittedName>
        <fullName evidence="9">Uncharacterized protein</fullName>
    </submittedName>
</protein>
<dbReference type="Gene3D" id="1.10.630.10">
    <property type="entry name" value="Cytochrome P450"/>
    <property type="match status" value="1"/>
</dbReference>
<dbReference type="InterPro" id="IPR017972">
    <property type="entry name" value="Cyt_P450_CS"/>
</dbReference>
<dbReference type="GO" id="GO:0016705">
    <property type="term" value="F:oxidoreductase activity, acting on paired donors, with incorporation or reduction of molecular oxygen"/>
    <property type="evidence" value="ECO:0007669"/>
    <property type="project" value="InterPro"/>
</dbReference>
<dbReference type="PROSITE" id="PS00086">
    <property type="entry name" value="CYTOCHROME_P450"/>
    <property type="match status" value="1"/>
</dbReference>
<evidence type="ECO:0000256" key="3">
    <source>
        <dbReference type="ARBA" id="ARBA00022723"/>
    </source>
</evidence>
<keyword evidence="8" id="KW-1133">Transmembrane helix</keyword>
<dbReference type="AlphaFoldDB" id="A0AAV5DGI6"/>
<sequence length="593" mass="65898">MRVWVAGFEPWSRELAARRGTSSSGNGVQALLEFGEREKWGGVRTGEGRQRGCWNAVAAQRGLSEHRWGSLSIQNLRSPTDTHRFAQNFATLDLVTKQLAAMDASSSWVMLAGAVTFLAVVVASLSMLLSGSSGKKKTKPLPPGSFGVPLIGQTLSLLRALRANAGEDWLRHWVTTYGPVSRLSFFGCPTAILIGPSGNKFVFSSGAITPKATESMARMIGRRTIRDVAGDEHRRVRAMMVQFLRPDACRRHVAGMDAEVRRHLDAEWRGRGTVAVMPAMKDLTFDVMCTVLFSLGRDDGENEAVRRVLSAEFQQLVKGISVVPLNLPFTSFNKCLAASRRGRHAVAGVINERRAKLERGENSAVNDVVTHMIAEGLPEEEIIDNVMFLIIAAHDTTAALLTFLIRYLEANREAYDKVLHEQEEVARCKAPEEALSWEDLSKMRYTWAAALETLRLVPPVFSVLRKTTDDIEFGGYRIPKGWQMIQPMSTTQWDPTIFPDPGRFDPARFEDTSAVPPFCFIPFGGGPRVCPGNEFARVETLVAVHYIVTRYRWKLNPGCDGSYARFPLPYPSQGLLIDIEPMHHRQALKQSNA</sequence>
<keyword evidence="6 7" id="KW-0349">Heme</keyword>
<dbReference type="InterPro" id="IPR036396">
    <property type="entry name" value="Cyt_P450_sf"/>
</dbReference>
<proteinExistence type="inferred from homology"/>
<gene>
    <name evidence="9" type="primary">ga27655</name>
    <name evidence="9" type="ORF">PR202_ga27655</name>
</gene>
<comment type="similarity">
    <text evidence="2 7">Belongs to the cytochrome P450 family.</text>
</comment>
<dbReference type="InterPro" id="IPR001128">
    <property type="entry name" value="Cyt_P450"/>
</dbReference>
<reference evidence="9" key="2">
    <citation type="submission" date="2021-12" db="EMBL/GenBank/DDBJ databases">
        <title>Resequencing data analysis of finger millet.</title>
        <authorList>
            <person name="Hatakeyama M."/>
            <person name="Aluri S."/>
            <person name="Balachadran M.T."/>
            <person name="Sivarajan S.R."/>
            <person name="Poveda L."/>
            <person name="Shimizu-Inatsugi R."/>
            <person name="Schlapbach R."/>
            <person name="Sreeman S.M."/>
            <person name="Shimizu K.K."/>
        </authorList>
    </citation>
    <scope>NUCLEOTIDE SEQUENCE</scope>
</reference>
<dbReference type="GO" id="GO:0004497">
    <property type="term" value="F:monooxygenase activity"/>
    <property type="evidence" value="ECO:0007669"/>
    <property type="project" value="UniProtKB-KW"/>
</dbReference>
<evidence type="ECO:0000313" key="9">
    <source>
        <dbReference type="EMBL" id="GJN09632.1"/>
    </source>
</evidence>
<dbReference type="GO" id="GO:0005506">
    <property type="term" value="F:iron ion binding"/>
    <property type="evidence" value="ECO:0007669"/>
    <property type="project" value="InterPro"/>
</dbReference>
<reference evidence="9" key="1">
    <citation type="journal article" date="2018" name="DNA Res.">
        <title>Multiple hybrid de novo genome assembly of finger millet, an orphan allotetraploid crop.</title>
        <authorList>
            <person name="Hatakeyama M."/>
            <person name="Aluri S."/>
            <person name="Balachadran M.T."/>
            <person name="Sivarajan S.R."/>
            <person name="Patrignani A."/>
            <person name="Gruter S."/>
            <person name="Poveda L."/>
            <person name="Shimizu-Inatsugi R."/>
            <person name="Baeten J."/>
            <person name="Francoijs K.J."/>
            <person name="Nataraja K.N."/>
            <person name="Reddy Y.A.N."/>
            <person name="Phadnis S."/>
            <person name="Ravikumar R.L."/>
            <person name="Schlapbach R."/>
            <person name="Sreeman S.M."/>
            <person name="Shimizu K.K."/>
        </authorList>
    </citation>
    <scope>NUCLEOTIDE SEQUENCE</scope>
</reference>
<keyword evidence="3 6" id="KW-0479">Metal-binding</keyword>
<dbReference type="Proteomes" id="UP001054889">
    <property type="component" value="Unassembled WGS sequence"/>
</dbReference>
<feature type="transmembrane region" description="Helical" evidence="8">
    <location>
        <begin position="108"/>
        <end position="129"/>
    </location>
</feature>
<evidence type="ECO:0000256" key="7">
    <source>
        <dbReference type="RuleBase" id="RU000461"/>
    </source>
</evidence>
<dbReference type="PANTHER" id="PTHR24286">
    <property type="entry name" value="CYTOCHROME P450 26"/>
    <property type="match status" value="1"/>
</dbReference>
<dbReference type="CDD" id="cd11043">
    <property type="entry name" value="CYP90-like"/>
    <property type="match status" value="1"/>
</dbReference>
<evidence type="ECO:0000256" key="4">
    <source>
        <dbReference type="ARBA" id="ARBA00023002"/>
    </source>
</evidence>
<dbReference type="EMBL" id="BQKI01000016">
    <property type="protein sequence ID" value="GJN09632.1"/>
    <property type="molecule type" value="Genomic_DNA"/>
</dbReference>
<dbReference type="FunFam" id="1.10.630.10:FF:000022">
    <property type="entry name" value="Taxadiene 5-alpha hydroxylase"/>
    <property type="match status" value="1"/>
</dbReference>
<dbReference type="SUPFAM" id="SSF48264">
    <property type="entry name" value="Cytochrome P450"/>
    <property type="match status" value="1"/>
</dbReference>
<evidence type="ECO:0000256" key="1">
    <source>
        <dbReference type="ARBA" id="ARBA00001971"/>
    </source>
</evidence>
<dbReference type="GO" id="GO:0016125">
    <property type="term" value="P:sterol metabolic process"/>
    <property type="evidence" value="ECO:0007669"/>
    <property type="project" value="TreeGrafter"/>
</dbReference>
<keyword evidence="5 6" id="KW-0408">Iron</keyword>
<evidence type="ECO:0000256" key="8">
    <source>
        <dbReference type="SAM" id="Phobius"/>
    </source>
</evidence>
<feature type="binding site" description="axial binding residue" evidence="6">
    <location>
        <position position="530"/>
    </location>
    <ligand>
        <name>heme</name>
        <dbReference type="ChEBI" id="CHEBI:30413"/>
    </ligand>
    <ligandPart>
        <name>Fe</name>
        <dbReference type="ChEBI" id="CHEBI:18248"/>
    </ligandPart>
</feature>
<evidence type="ECO:0000256" key="5">
    <source>
        <dbReference type="ARBA" id="ARBA00023004"/>
    </source>
</evidence>
<evidence type="ECO:0000256" key="6">
    <source>
        <dbReference type="PIRSR" id="PIRSR602401-1"/>
    </source>
</evidence>
<evidence type="ECO:0000313" key="10">
    <source>
        <dbReference type="Proteomes" id="UP001054889"/>
    </source>
</evidence>
<evidence type="ECO:0000256" key="2">
    <source>
        <dbReference type="ARBA" id="ARBA00010617"/>
    </source>
</evidence>
<comment type="caution">
    <text evidence="9">The sequence shown here is derived from an EMBL/GenBank/DDBJ whole genome shotgun (WGS) entry which is preliminary data.</text>
</comment>
<dbReference type="PRINTS" id="PR00385">
    <property type="entry name" value="P450"/>
</dbReference>
<dbReference type="Pfam" id="PF00067">
    <property type="entry name" value="p450"/>
    <property type="match status" value="1"/>
</dbReference>
<accession>A0AAV5DGI6</accession>